<dbReference type="Pfam" id="PF04072">
    <property type="entry name" value="LCM"/>
    <property type="match status" value="1"/>
</dbReference>
<keyword evidence="4 9" id="KW-0808">Transferase</keyword>
<dbReference type="Pfam" id="PF00501">
    <property type="entry name" value="AMP-binding"/>
    <property type="match status" value="1"/>
</dbReference>
<evidence type="ECO:0000256" key="6">
    <source>
        <dbReference type="SAM" id="MobiDB-lite"/>
    </source>
</evidence>
<feature type="domain" description="AMP-binding enzyme C-terminal" evidence="8">
    <location>
        <begin position="406"/>
        <end position="479"/>
    </location>
</feature>
<dbReference type="SUPFAM" id="SSF53335">
    <property type="entry name" value="S-adenosyl-L-methionine-dependent methyltransferases"/>
    <property type="match status" value="1"/>
</dbReference>
<accession>A8M0A3</accession>
<keyword evidence="3 9" id="KW-0489">Methyltransferase</keyword>
<dbReference type="PROSITE" id="PS00455">
    <property type="entry name" value="AMP_BINDING"/>
    <property type="match status" value="1"/>
</dbReference>
<dbReference type="Gene3D" id="3.30.300.30">
    <property type="match status" value="1"/>
</dbReference>
<dbReference type="InterPro" id="IPR045851">
    <property type="entry name" value="AMP-bd_C_sf"/>
</dbReference>
<dbReference type="Gene3D" id="3.40.50.12780">
    <property type="entry name" value="N-terminal domain of ligase-like"/>
    <property type="match status" value="1"/>
</dbReference>
<dbReference type="InterPro" id="IPR020845">
    <property type="entry name" value="AMP-binding_CS"/>
</dbReference>
<evidence type="ECO:0000256" key="2">
    <source>
        <dbReference type="ARBA" id="ARBA00008138"/>
    </source>
</evidence>
<evidence type="ECO:0000259" key="7">
    <source>
        <dbReference type="Pfam" id="PF00501"/>
    </source>
</evidence>
<dbReference type="PATRIC" id="fig|391037.6.peg.505"/>
<dbReference type="Pfam" id="PF13193">
    <property type="entry name" value="AMP-binding_C"/>
    <property type="match status" value="1"/>
</dbReference>
<evidence type="ECO:0000313" key="9">
    <source>
        <dbReference type="EMBL" id="ABV96424.1"/>
    </source>
</evidence>
<dbReference type="PANTHER" id="PTHR43619">
    <property type="entry name" value="S-ADENOSYL-L-METHIONINE-DEPENDENT METHYLTRANSFERASE YKTD-RELATED"/>
    <property type="match status" value="1"/>
</dbReference>
<reference evidence="9" key="1">
    <citation type="submission" date="2007-10" db="EMBL/GenBank/DDBJ databases">
        <title>Complete sequence of Salinispora arenicola CNS-205.</title>
        <authorList>
            <consortium name="US DOE Joint Genome Institute"/>
            <person name="Copeland A."/>
            <person name="Lucas S."/>
            <person name="Lapidus A."/>
            <person name="Barry K."/>
            <person name="Glavina del Rio T."/>
            <person name="Dalin E."/>
            <person name="Tice H."/>
            <person name="Pitluck S."/>
            <person name="Foster B."/>
            <person name="Schmutz J."/>
            <person name="Larimer F."/>
            <person name="Land M."/>
            <person name="Hauser L."/>
            <person name="Kyrpides N."/>
            <person name="Ivanova N."/>
            <person name="Jensen P.R."/>
            <person name="Moore B.S."/>
            <person name="Penn K."/>
            <person name="Jenkins C."/>
            <person name="Udwary D."/>
            <person name="Xiang L."/>
            <person name="Gontang E."/>
            <person name="Richardson P."/>
        </authorList>
    </citation>
    <scope>NUCLEOTIDE SEQUENCE [LARGE SCALE GENOMIC DNA]</scope>
    <source>
        <strain evidence="9">CNS-205</strain>
    </source>
</reference>
<dbReference type="GO" id="GO:0032259">
    <property type="term" value="P:methylation"/>
    <property type="evidence" value="ECO:0007669"/>
    <property type="project" value="UniProtKB-KW"/>
</dbReference>
<dbReference type="STRING" id="391037.Sare_0495"/>
<dbReference type="OrthoDB" id="9806164at2"/>
<evidence type="ECO:0000259" key="8">
    <source>
        <dbReference type="Pfam" id="PF13193"/>
    </source>
</evidence>
<dbReference type="InterPro" id="IPR042099">
    <property type="entry name" value="ANL_N_sf"/>
</dbReference>
<keyword evidence="5" id="KW-0949">S-adenosyl-L-methionine</keyword>
<dbReference type="EMBL" id="CP000850">
    <property type="protein sequence ID" value="ABV96424.1"/>
    <property type="molecule type" value="Genomic_DNA"/>
</dbReference>
<dbReference type="InterPro" id="IPR025110">
    <property type="entry name" value="AMP-bd_C"/>
</dbReference>
<name>A8M0A3_SALAI</name>
<dbReference type="eggNOG" id="COG3315">
    <property type="taxonomic scope" value="Bacteria"/>
</dbReference>
<comment type="function">
    <text evidence="1">Exhibits S-adenosyl-L-methionine-dependent methyltransferase activity.</text>
</comment>
<dbReference type="InterPro" id="IPR007213">
    <property type="entry name" value="Ppm1/Ppm2/Tcmp"/>
</dbReference>
<dbReference type="InterPro" id="IPR029063">
    <property type="entry name" value="SAM-dependent_MTases_sf"/>
</dbReference>
<dbReference type="Gene3D" id="3.40.50.150">
    <property type="entry name" value="Vaccinia Virus protein VP39"/>
    <property type="match status" value="1"/>
</dbReference>
<dbReference type="SUPFAM" id="SSF56801">
    <property type="entry name" value="Acetyl-CoA synthetase-like"/>
    <property type="match status" value="1"/>
</dbReference>
<gene>
    <name evidence="9" type="ordered locus">Sare_0495</name>
</gene>
<feature type="region of interest" description="Disordered" evidence="6">
    <location>
        <begin position="491"/>
        <end position="520"/>
    </location>
</feature>
<dbReference type="PANTHER" id="PTHR43619:SF2">
    <property type="entry name" value="S-ADENOSYL-L-METHIONINE-DEPENDENT METHYLTRANSFERASES SUPERFAMILY PROTEIN"/>
    <property type="match status" value="1"/>
</dbReference>
<dbReference type="eggNOG" id="COG0318">
    <property type="taxonomic scope" value="Bacteria"/>
</dbReference>
<proteinExistence type="inferred from homology"/>
<feature type="region of interest" description="Disordered" evidence="6">
    <location>
        <begin position="128"/>
        <end position="157"/>
    </location>
</feature>
<evidence type="ECO:0000256" key="5">
    <source>
        <dbReference type="ARBA" id="ARBA00022691"/>
    </source>
</evidence>
<feature type="domain" description="AMP-dependent synthetase/ligase" evidence="7">
    <location>
        <begin position="22"/>
        <end position="357"/>
    </location>
</feature>
<dbReference type="CDD" id="cd04433">
    <property type="entry name" value="AFD_class_I"/>
    <property type="match status" value="1"/>
</dbReference>
<dbReference type="InterPro" id="IPR000873">
    <property type="entry name" value="AMP-dep_synth/lig_dom"/>
</dbReference>
<evidence type="ECO:0000256" key="4">
    <source>
        <dbReference type="ARBA" id="ARBA00022679"/>
    </source>
</evidence>
<sequence>MFIEPRDAHASAVRAATPGGAGVDTSWAALRDTAAAVTDRARRLRRDAPVVVVVDGTAESIATVLGLVEAGVDVLLLEERTSHLADPQSPVHRLASPAVIGPPSMPDASTPHGPVRLSYEAARQPGRLPAEAVDGSATGATAPGRPGEILQLTSGSTGQPRIARQTLDNVLAGARAYCELFRITGADIVLVAVPVAHSYGLAGTLAALLSQALLVTLPRFSVRSLVAGLDDGATVLLGTPLLYKLLVPVLAARRRPTRVRTALSAGGPLAADTAARVGDLLGSPIRQIYGITEAGLVACVPQATTDWPAGSVGPAAPGVTLRIDGEVGTTDTTAVDAAPARTGRLLVRTPALFRGYWGTPEQGLTADGFYDTGDIVRLDTDGHLFVLGRKDSFVNVGGRKVNPRRVEQVLAGHPHVREAFVYGAERPDGEQEMHAAVVLDPATTVNEVLAHCRAASLMPYEVPHHVHTIDRLPRSGMGKVDRQRLLALVEQSRSARPHTSTRETHLPGGDPMTTTASREPRSIDGVGETALWMAAARARESRRPDRLFEDPYAEKLAGPRGPDLLRYYHTSRGADTGNPYLAIRHRWFDEFLLESATPGCQVVGLGAGLDTRSYRLDWPADTVLYEMDQAAVLAYKAEHLSAGDDAARCERRVVPADLSEDWLAALLKAGFDPERPSVWFAEGVFFYLPEEKAARILREVQRVSAPGSRIAIDVIGTGIFRFPYTQDYLQRLSDAGAPWRWGTDDPAAWMRACGWTTDAVLEPGNKGASFGRWSEDASPPDVPNLPRIYLISARPGTD</sequence>
<organism evidence="9">
    <name type="scientific">Salinispora arenicola (strain CNS-205)</name>
    <dbReference type="NCBI Taxonomy" id="391037"/>
    <lineage>
        <taxon>Bacteria</taxon>
        <taxon>Bacillati</taxon>
        <taxon>Actinomycetota</taxon>
        <taxon>Actinomycetes</taxon>
        <taxon>Micromonosporales</taxon>
        <taxon>Micromonosporaceae</taxon>
        <taxon>Salinispora</taxon>
    </lineage>
</organism>
<comment type="similarity">
    <text evidence="2">Belongs to the UPF0677 family.</text>
</comment>
<protein>
    <submittedName>
        <fullName evidence="9">Putative methyltransferase</fullName>
    </submittedName>
</protein>
<evidence type="ECO:0000256" key="1">
    <source>
        <dbReference type="ARBA" id="ARBA00003907"/>
    </source>
</evidence>
<evidence type="ECO:0000256" key="3">
    <source>
        <dbReference type="ARBA" id="ARBA00022603"/>
    </source>
</evidence>
<dbReference type="HOGENOM" id="CLU_352277_0_0_11"/>
<dbReference type="GO" id="GO:0008168">
    <property type="term" value="F:methyltransferase activity"/>
    <property type="evidence" value="ECO:0007669"/>
    <property type="project" value="UniProtKB-KW"/>
</dbReference>
<dbReference type="NCBIfam" id="TIGR00027">
    <property type="entry name" value="mthyl_TIGR00027"/>
    <property type="match status" value="1"/>
</dbReference>
<dbReference type="InterPro" id="IPR011610">
    <property type="entry name" value="SAM_mthyl_Trfase_ML2640-like"/>
</dbReference>
<dbReference type="AlphaFoldDB" id="A8M0A3"/>
<dbReference type="KEGG" id="saq:Sare_0495"/>